<keyword evidence="2" id="KW-1185">Reference proteome</keyword>
<dbReference type="Proteomes" id="UP000295678">
    <property type="component" value="Unassembled WGS sequence"/>
</dbReference>
<evidence type="ECO:0000313" key="1">
    <source>
        <dbReference type="EMBL" id="TCT12570.1"/>
    </source>
</evidence>
<dbReference type="InterPro" id="IPR037010">
    <property type="entry name" value="VitB12-dep_Met_synth_activ_sf"/>
</dbReference>
<name>A0A4R3ML27_9HYPH</name>
<sequence>MRDRLVGGAAITVETWAIDPIEVDAERILRIHRYREPDRVRPVIRRIAERAAADIAILTRPEACYRRMRICRNEAGMLDLEGRLEPEVGKVRFTCAAFPRLLAGCGEAIVFVLTLGPRLDQAVAERIAADQPVDALFLEAAGWLAVERATRRLAADLNRAIAAEGLGVTFRMGPGYDYRLENGTRERWELAEQAALFAVFGNVPLPVVLRDSSVMQPKMSRSGLFAVARRR</sequence>
<reference evidence="1 2" key="1">
    <citation type="submission" date="2019-03" db="EMBL/GenBank/DDBJ databases">
        <title>Genomic Encyclopedia of Type Strains, Phase IV (KMG-IV): sequencing the most valuable type-strain genomes for metagenomic binning, comparative biology and taxonomic classification.</title>
        <authorList>
            <person name="Goeker M."/>
        </authorList>
    </citation>
    <scope>NUCLEOTIDE SEQUENCE [LARGE SCALE GENOMIC DNA]</scope>
    <source>
        <strain evidence="1 2">DSM 19345</strain>
    </source>
</reference>
<dbReference type="GO" id="GO:0008705">
    <property type="term" value="F:methionine synthase activity"/>
    <property type="evidence" value="ECO:0007669"/>
    <property type="project" value="InterPro"/>
</dbReference>
<gene>
    <name evidence="1" type="ORF">EDC22_102255</name>
</gene>
<dbReference type="AlphaFoldDB" id="A0A4R3ML27"/>
<dbReference type="EMBL" id="SMAK01000002">
    <property type="protein sequence ID" value="TCT12570.1"/>
    <property type="molecule type" value="Genomic_DNA"/>
</dbReference>
<evidence type="ECO:0000313" key="2">
    <source>
        <dbReference type="Proteomes" id="UP000295678"/>
    </source>
</evidence>
<protein>
    <submittedName>
        <fullName evidence="1">Uncharacterized protein</fullName>
    </submittedName>
</protein>
<organism evidence="1 2">
    <name type="scientific">Tepidamorphus gemmatus</name>
    <dbReference type="NCBI Taxonomy" id="747076"/>
    <lineage>
        <taxon>Bacteria</taxon>
        <taxon>Pseudomonadati</taxon>
        <taxon>Pseudomonadota</taxon>
        <taxon>Alphaproteobacteria</taxon>
        <taxon>Hyphomicrobiales</taxon>
        <taxon>Tepidamorphaceae</taxon>
        <taxon>Tepidamorphus</taxon>
    </lineage>
</organism>
<accession>A0A4R3ML27</accession>
<dbReference type="Gene3D" id="3.40.109.40">
    <property type="match status" value="1"/>
</dbReference>
<dbReference type="SUPFAM" id="SSF56507">
    <property type="entry name" value="Methionine synthase activation domain-like"/>
    <property type="match status" value="1"/>
</dbReference>
<proteinExistence type="predicted"/>
<comment type="caution">
    <text evidence="1">The sequence shown here is derived from an EMBL/GenBank/DDBJ whole genome shotgun (WGS) entry which is preliminary data.</text>
</comment>